<keyword evidence="5" id="KW-1185">Reference proteome</keyword>
<dbReference type="InterPro" id="IPR013024">
    <property type="entry name" value="GGCT-like"/>
</dbReference>
<dbReference type="InterPro" id="IPR045038">
    <property type="entry name" value="AIG2-like"/>
</dbReference>
<dbReference type="GO" id="GO:0016746">
    <property type="term" value="F:acyltransferase activity"/>
    <property type="evidence" value="ECO:0007669"/>
    <property type="project" value="UniProtKB-KW"/>
</dbReference>
<accession>A0ABV7BWE3</accession>
<dbReference type="PANTHER" id="PTHR31544:SF2">
    <property type="entry name" value="AIG2-LIKE PROTEIN D"/>
    <property type="match status" value="1"/>
</dbReference>
<keyword evidence="4" id="KW-0012">Acyltransferase</keyword>
<dbReference type="Pfam" id="PF06094">
    <property type="entry name" value="GGACT"/>
    <property type="match status" value="1"/>
</dbReference>
<organism evidence="4 5">
    <name type="scientific">Falsiroseomonas tokyonensis</name>
    <dbReference type="NCBI Taxonomy" id="430521"/>
    <lineage>
        <taxon>Bacteria</taxon>
        <taxon>Pseudomonadati</taxon>
        <taxon>Pseudomonadota</taxon>
        <taxon>Alphaproteobacteria</taxon>
        <taxon>Acetobacterales</taxon>
        <taxon>Roseomonadaceae</taxon>
        <taxon>Falsiroseomonas</taxon>
    </lineage>
</organism>
<dbReference type="PANTHER" id="PTHR31544">
    <property type="entry name" value="AIG2-LIKE PROTEIN D"/>
    <property type="match status" value="1"/>
</dbReference>
<evidence type="ECO:0000256" key="2">
    <source>
        <dbReference type="ARBA" id="ARBA00030602"/>
    </source>
</evidence>
<gene>
    <name evidence="4" type="ORF">ACFOD3_18585</name>
</gene>
<comment type="caution">
    <text evidence="4">The sequence shown here is derived from an EMBL/GenBank/DDBJ whole genome shotgun (WGS) entry which is preliminary data.</text>
</comment>
<protein>
    <recommendedName>
        <fullName evidence="2">Putative gamma-glutamylcyclotransferase</fullName>
    </recommendedName>
</protein>
<keyword evidence="1 4" id="KW-0808">Transferase</keyword>
<name>A0ABV7BWE3_9PROT</name>
<reference evidence="5" key="1">
    <citation type="journal article" date="2019" name="Int. J. Syst. Evol. Microbiol.">
        <title>The Global Catalogue of Microorganisms (GCM) 10K type strain sequencing project: providing services to taxonomists for standard genome sequencing and annotation.</title>
        <authorList>
            <consortium name="The Broad Institute Genomics Platform"/>
            <consortium name="The Broad Institute Genome Sequencing Center for Infectious Disease"/>
            <person name="Wu L."/>
            <person name="Ma J."/>
        </authorList>
    </citation>
    <scope>NUCLEOTIDE SEQUENCE [LARGE SCALE GENOMIC DNA]</scope>
    <source>
        <strain evidence="5">CGMCC 1.16855</strain>
    </source>
</reference>
<dbReference type="RefSeq" id="WP_216837981.1">
    <property type="nucleotide sequence ID" value="NZ_JAFNJS010000005.1"/>
</dbReference>
<evidence type="ECO:0000313" key="4">
    <source>
        <dbReference type="EMBL" id="MFC3001917.1"/>
    </source>
</evidence>
<dbReference type="InterPro" id="IPR009288">
    <property type="entry name" value="AIG2-like_dom"/>
</dbReference>
<evidence type="ECO:0000313" key="5">
    <source>
        <dbReference type="Proteomes" id="UP001595420"/>
    </source>
</evidence>
<feature type="domain" description="Gamma-glutamylcyclotransferase AIG2-like" evidence="3">
    <location>
        <begin position="18"/>
        <end position="104"/>
    </location>
</feature>
<dbReference type="CDD" id="cd06661">
    <property type="entry name" value="GGCT_like"/>
    <property type="match status" value="1"/>
</dbReference>
<evidence type="ECO:0000256" key="1">
    <source>
        <dbReference type="ARBA" id="ARBA00022679"/>
    </source>
</evidence>
<proteinExistence type="predicted"/>
<dbReference type="Proteomes" id="UP001595420">
    <property type="component" value="Unassembled WGS sequence"/>
</dbReference>
<sequence>MRTPATDRAVVEAGEFELFLYGTLLDPAVLRLRSGRRFPRGAARPAVLRGWRRVGLRGAPWPTLIRARHHLVPGLLLPLSGGPLRRLMAYEGAAYRLRPVRLHLARPATGLRRGFAWIAHPMLAGN</sequence>
<dbReference type="EMBL" id="JBHRSB010000005">
    <property type="protein sequence ID" value="MFC3001917.1"/>
    <property type="molecule type" value="Genomic_DNA"/>
</dbReference>
<evidence type="ECO:0000259" key="3">
    <source>
        <dbReference type="Pfam" id="PF06094"/>
    </source>
</evidence>